<reference evidence="2" key="1">
    <citation type="journal article" date="2022" name="bioRxiv">
        <title>Sequencing and chromosome-scale assembly of the giantPleurodeles waltlgenome.</title>
        <authorList>
            <person name="Brown T."/>
            <person name="Elewa A."/>
            <person name="Iarovenko S."/>
            <person name="Subramanian E."/>
            <person name="Araus A.J."/>
            <person name="Petzold A."/>
            <person name="Susuki M."/>
            <person name="Suzuki K.-i.T."/>
            <person name="Hayashi T."/>
            <person name="Toyoda A."/>
            <person name="Oliveira C."/>
            <person name="Osipova E."/>
            <person name="Leigh N.D."/>
            <person name="Simon A."/>
            <person name="Yun M.H."/>
        </authorList>
    </citation>
    <scope>NUCLEOTIDE SEQUENCE</scope>
    <source>
        <strain evidence="2">20211129_DDA</strain>
        <tissue evidence="2">Liver</tissue>
    </source>
</reference>
<evidence type="ECO:0000313" key="2">
    <source>
        <dbReference type="EMBL" id="KAJ1115597.1"/>
    </source>
</evidence>
<name>A0AAV7NKH3_PLEWA</name>
<dbReference type="AlphaFoldDB" id="A0AAV7NKH3"/>
<dbReference type="Proteomes" id="UP001066276">
    <property type="component" value="Chromosome 8"/>
</dbReference>
<keyword evidence="3" id="KW-1185">Reference proteome</keyword>
<gene>
    <name evidence="2" type="ORF">NDU88_003819</name>
</gene>
<sequence length="88" mass="9957">MKKGTLPQFPGGTVRRTSPRSLYDFRVREGNKEDARGSAENSRRAEARSKDLRSIRTRSEASRTAEARSEDIRNAADMRRDESGSREA</sequence>
<accession>A0AAV7NKH3</accession>
<feature type="compositionally biased region" description="Basic and acidic residues" evidence="1">
    <location>
        <begin position="23"/>
        <end position="88"/>
    </location>
</feature>
<evidence type="ECO:0000256" key="1">
    <source>
        <dbReference type="SAM" id="MobiDB-lite"/>
    </source>
</evidence>
<organism evidence="2 3">
    <name type="scientific">Pleurodeles waltl</name>
    <name type="common">Iberian ribbed newt</name>
    <dbReference type="NCBI Taxonomy" id="8319"/>
    <lineage>
        <taxon>Eukaryota</taxon>
        <taxon>Metazoa</taxon>
        <taxon>Chordata</taxon>
        <taxon>Craniata</taxon>
        <taxon>Vertebrata</taxon>
        <taxon>Euteleostomi</taxon>
        <taxon>Amphibia</taxon>
        <taxon>Batrachia</taxon>
        <taxon>Caudata</taxon>
        <taxon>Salamandroidea</taxon>
        <taxon>Salamandridae</taxon>
        <taxon>Pleurodelinae</taxon>
        <taxon>Pleurodeles</taxon>
    </lineage>
</organism>
<proteinExistence type="predicted"/>
<dbReference type="EMBL" id="JANPWB010000012">
    <property type="protein sequence ID" value="KAJ1115597.1"/>
    <property type="molecule type" value="Genomic_DNA"/>
</dbReference>
<feature type="region of interest" description="Disordered" evidence="1">
    <location>
        <begin position="1"/>
        <end position="88"/>
    </location>
</feature>
<evidence type="ECO:0000313" key="3">
    <source>
        <dbReference type="Proteomes" id="UP001066276"/>
    </source>
</evidence>
<comment type="caution">
    <text evidence="2">The sequence shown here is derived from an EMBL/GenBank/DDBJ whole genome shotgun (WGS) entry which is preliminary data.</text>
</comment>
<protein>
    <submittedName>
        <fullName evidence="2">Uncharacterized protein</fullName>
    </submittedName>
</protein>